<accession>A0A517MNA2</accession>
<dbReference type="NCBIfam" id="TIGR03087">
    <property type="entry name" value="stp1"/>
    <property type="match status" value="1"/>
</dbReference>
<sequence>MLTHRVPYPPDRGDRIRAWNILQHLAKTHRVSLGCLTDEPVTPETQEKLRSVCYQFEIVPVGPRTRWVRAGMSAARGRSLTEGLFWSPKLKRVINKWARTEEFDALWIYCSSMLKYASSSRLTHIRRFVDLVDVDSEKFFQYAQSASPWKRAIYRTEARRVRRLEHHAARTSAAVTLVSEAEADVLRQTIDSQDYPIHGIPNGVDVDYFAPLTEQAQPDLYAQRQKRSSVPLTDPRFVFVGVLNYQPNVEGITWFADNVWEKVIQQYPEATLSIVGKHPGAAIKQLGDRPGIKVIGQVPDVRPAIYDADIVVVPLQIARGVQNKVLEAMAMGMPVIATPAAATGIGATSGEDLLVASTPEQWQQSIQAVCADPQHRRRIANAARKCVCTKHTWQAALSGMQSLITQDPNSP</sequence>
<evidence type="ECO:0000256" key="1">
    <source>
        <dbReference type="ARBA" id="ARBA00022679"/>
    </source>
</evidence>
<dbReference type="GO" id="GO:0102710">
    <property type="term" value="F:D-inositol-3-phosphate glycosyltransferase activity"/>
    <property type="evidence" value="ECO:0007669"/>
    <property type="project" value="UniProtKB-EC"/>
</dbReference>
<name>A0A517MNA2_9BACT</name>
<dbReference type="Gene3D" id="3.40.50.2000">
    <property type="entry name" value="Glycogen Phosphorylase B"/>
    <property type="match status" value="2"/>
</dbReference>
<keyword evidence="1 2" id="KW-0808">Transferase</keyword>
<dbReference type="GO" id="GO:0009103">
    <property type="term" value="P:lipopolysaccharide biosynthetic process"/>
    <property type="evidence" value="ECO:0007669"/>
    <property type="project" value="TreeGrafter"/>
</dbReference>
<proteinExistence type="predicted"/>
<dbReference type="Pfam" id="PF13692">
    <property type="entry name" value="Glyco_trans_1_4"/>
    <property type="match status" value="1"/>
</dbReference>
<protein>
    <submittedName>
        <fullName evidence="2">D-inositol-3-phosphate glycosyltransferase</fullName>
        <ecNumber evidence="2">2.4.1.250</ecNumber>
    </submittedName>
</protein>
<organism evidence="2 3">
    <name type="scientific">Roseimaritima multifibrata</name>
    <dbReference type="NCBI Taxonomy" id="1930274"/>
    <lineage>
        <taxon>Bacteria</taxon>
        <taxon>Pseudomonadati</taxon>
        <taxon>Planctomycetota</taxon>
        <taxon>Planctomycetia</taxon>
        <taxon>Pirellulales</taxon>
        <taxon>Pirellulaceae</taxon>
        <taxon>Roseimaritima</taxon>
    </lineage>
</organism>
<gene>
    <name evidence="2" type="primary">mshA</name>
    <name evidence="2" type="ORF">FF011L_51760</name>
</gene>
<evidence type="ECO:0000313" key="3">
    <source>
        <dbReference type="Proteomes" id="UP000320672"/>
    </source>
</evidence>
<dbReference type="PANTHER" id="PTHR46401">
    <property type="entry name" value="GLYCOSYLTRANSFERASE WBBK-RELATED"/>
    <property type="match status" value="1"/>
</dbReference>
<keyword evidence="2" id="KW-0328">Glycosyltransferase</keyword>
<reference evidence="2 3" key="1">
    <citation type="submission" date="2019-02" db="EMBL/GenBank/DDBJ databases">
        <title>Deep-cultivation of Planctomycetes and their phenomic and genomic characterization uncovers novel biology.</title>
        <authorList>
            <person name="Wiegand S."/>
            <person name="Jogler M."/>
            <person name="Boedeker C."/>
            <person name="Pinto D."/>
            <person name="Vollmers J."/>
            <person name="Rivas-Marin E."/>
            <person name="Kohn T."/>
            <person name="Peeters S.H."/>
            <person name="Heuer A."/>
            <person name="Rast P."/>
            <person name="Oberbeckmann S."/>
            <person name="Bunk B."/>
            <person name="Jeske O."/>
            <person name="Meyerdierks A."/>
            <person name="Storesund J.E."/>
            <person name="Kallscheuer N."/>
            <person name="Luecker S."/>
            <person name="Lage O.M."/>
            <person name="Pohl T."/>
            <person name="Merkel B.J."/>
            <person name="Hornburger P."/>
            <person name="Mueller R.-W."/>
            <person name="Bruemmer F."/>
            <person name="Labrenz M."/>
            <person name="Spormann A.M."/>
            <person name="Op den Camp H."/>
            <person name="Overmann J."/>
            <person name="Amann R."/>
            <person name="Jetten M.S.M."/>
            <person name="Mascher T."/>
            <person name="Medema M.H."/>
            <person name="Devos D.P."/>
            <person name="Kaster A.-K."/>
            <person name="Ovreas L."/>
            <person name="Rohde M."/>
            <person name="Galperin M.Y."/>
            <person name="Jogler C."/>
        </authorList>
    </citation>
    <scope>NUCLEOTIDE SEQUENCE [LARGE SCALE GENOMIC DNA]</scope>
    <source>
        <strain evidence="2 3">FF011L</strain>
    </source>
</reference>
<dbReference type="EC" id="2.4.1.250" evidence="2"/>
<dbReference type="EMBL" id="CP036262">
    <property type="protein sequence ID" value="QDS96368.1"/>
    <property type="molecule type" value="Genomic_DNA"/>
</dbReference>
<dbReference type="AlphaFoldDB" id="A0A517MNA2"/>
<dbReference type="PANTHER" id="PTHR46401:SF2">
    <property type="entry name" value="GLYCOSYLTRANSFERASE WBBK-RELATED"/>
    <property type="match status" value="1"/>
</dbReference>
<dbReference type="Proteomes" id="UP000320672">
    <property type="component" value="Chromosome"/>
</dbReference>
<keyword evidence="3" id="KW-1185">Reference proteome</keyword>
<dbReference type="KEGG" id="rml:FF011L_51760"/>
<dbReference type="CDD" id="cd03801">
    <property type="entry name" value="GT4_PimA-like"/>
    <property type="match status" value="1"/>
</dbReference>
<dbReference type="InterPro" id="IPR017521">
    <property type="entry name" value="Sugar_tfrase_PEP-CTERM_Stp1"/>
</dbReference>
<dbReference type="SUPFAM" id="SSF53756">
    <property type="entry name" value="UDP-Glycosyltransferase/glycogen phosphorylase"/>
    <property type="match status" value="1"/>
</dbReference>
<evidence type="ECO:0000313" key="2">
    <source>
        <dbReference type="EMBL" id="QDS96368.1"/>
    </source>
</evidence>